<organism evidence="1">
    <name type="scientific">Tetraselmis sp. GSL018</name>
    <dbReference type="NCBI Taxonomy" id="582737"/>
    <lineage>
        <taxon>Eukaryota</taxon>
        <taxon>Viridiplantae</taxon>
        <taxon>Chlorophyta</taxon>
        <taxon>core chlorophytes</taxon>
        <taxon>Chlorodendrophyceae</taxon>
        <taxon>Chlorodendrales</taxon>
        <taxon>Chlorodendraceae</taxon>
        <taxon>Tetraselmis</taxon>
    </lineage>
</organism>
<evidence type="ECO:0000313" key="1">
    <source>
        <dbReference type="EMBL" id="JAC64451.1"/>
    </source>
</evidence>
<dbReference type="AlphaFoldDB" id="A0A061R1M8"/>
<sequence>DCGDRATAATISLLDSLRFTRDGHLKLMRSGRQELQAEVELAIQFGAREKRAAKAMLR</sequence>
<name>A0A061R1M8_9CHLO</name>
<protein>
    <submittedName>
        <fullName evidence="1">Uncharacterized protein</fullName>
    </submittedName>
</protein>
<dbReference type="EMBL" id="GBEZ01022388">
    <property type="protein sequence ID" value="JAC64451.1"/>
    <property type="molecule type" value="Transcribed_RNA"/>
</dbReference>
<reference evidence="1" key="1">
    <citation type="submission" date="2014-05" db="EMBL/GenBank/DDBJ databases">
        <title>The transcriptome of the halophilic microalga Tetraselmis sp. GSL018 isolated from the Great Salt Lake, Utah.</title>
        <authorList>
            <person name="Jinkerson R.E."/>
            <person name="D'Adamo S."/>
            <person name="Posewitz M.C."/>
        </authorList>
    </citation>
    <scope>NUCLEOTIDE SEQUENCE</scope>
    <source>
        <strain evidence="1">GSL018</strain>
    </source>
</reference>
<feature type="non-terminal residue" evidence="1">
    <location>
        <position position="1"/>
    </location>
</feature>
<accession>A0A061R1M8</accession>
<gene>
    <name evidence="1" type="ORF">TSPGSL018_18284</name>
</gene>
<proteinExistence type="predicted"/>